<name>A0ABT1IW13_9ACTN</name>
<evidence type="ECO:0000256" key="1">
    <source>
        <dbReference type="SAM" id="MobiDB-lite"/>
    </source>
</evidence>
<keyword evidence="3" id="KW-1185">Reference proteome</keyword>
<dbReference type="Proteomes" id="UP001206483">
    <property type="component" value="Unassembled WGS sequence"/>
</dbReference>
<protein>
    <recommendedName>
        <fullName evidence="4">DUF2993 family protein</fullName>
    </recommendedName>
</protein>
<accession>A0ABT1IW13</accession>
<dbReference type="EMBL" id="JAMZDX010000002">
    <property type="protein sequence ID" value="MCP2309103.1"/>
    <property type="molecule type" value="Genomic_DNA"/>
</dbReference>
<dbReference type="InterPro" id="IPR021373">
    <property type="entry name" value="DUF2993"/>
</dbReference>
<dbReference type="RefSeq" id="WP_253796069.1">
    <property type="nucleotide sequence ID" value="NZ_BAAAUB010000073.1"/>
</dbReference>
<proteinExistence type="predicted"/>
<feature type="region of interest" description="Disordered" evidence="1">
    <location>
        <begin position="227"/>
        <end position="252"/>
    </location>
</feature>
<sequence length="252" mass="25963">MTRRPLTRPMSGRAMPRRRLLLGLAVLTLLLPAGAELTARHLVADRIARAVADRFGATPDVSLGGRPALLDLLDHRLPGVDLTTADARLGRIPHAVLRLHLDGVRLGPAPSLTGSRAEVDVPTASIAAVVADAAPALTLDEARTDPAAGTLVLDLGPGGMVELTLRPSIADSRVTFSVVSLYALGRPAPPEQTAALTSRLATPAPAYPLALTPTSLTVTTTGLHLTLTGGPTDLPRADLASAAHPPSPPTDG</sequence>
<gene>
    <name evidence="2" type="ORF">FHR36_002227</name>
</gene>
<evidence type="ECO:0000313" key="3">
    <source>
        <dbReference type="Proteomes" id="UP001206483"/>
    </source>
</evidence>
<evidence type="ECO:0008006" key="4">
    <source>
        <dbReference type="Google" id="ProtNLM"/>
    </source>
</evidence>
<organism evidence="2 3">
    <name type="scientific">Kitasatospora paracochleata</name>
    <dbReference type="NCBI Taxonomy" id="58354"/>
    <lineage>
        <taxon>Bacteria</taxon>
        <taxon>Bacillati</taxon>
        <taxon>Actinomycetota</taxon>
        <taxon>Actinomycetes</taxon>
        <taxon>Kitasatosporales</taxon>
        <taxon>Streptomycetaceae</taxon>
        <taxon>Kitasatospora</taxon>
    </lineage>
</organism>
<comment type="caution">
    <text evidence="2">The sequence shown here is derived from an EMBL/GenBank/DDBJ whole genome shotgun (WGS) entry which is preliminary data.</text>
</comment>
<dbReference type="Pfam" id="PF11209">
    <property type="entry name" value="LmeA"/>
    <property type="match status" value="1"/>
</dbReference>
<evidence type="ECO:0000313" key="2">
    <source>
        <dbReference type="EMBL" id="MCP2309103.1"/>
    </source>
</evidence>
<reference evidence="2 3" key="1">
    <citation type="submission" date="2022-06" db="EMBL/GenBank/DDBJ databases">
        <title>Sequencing the genomes of 1000 actinobacteria strains.</title>
        <authorList>
            <person name="Klenk H.-P."/>
        </authorList>
    </citation>
    <scope>NUCLEOTIDE SEQUENCE [LARGE SCALE GENOMIC DNA]</scope>
    <source>
        <strain evidence="2 3">DSM 41656</strain>
    </source>
</reference>
<dbReference type="PROSITE" id="PS51318">
    <property type="entry name" value="TAT"/>
    <property type="match status" value="1"/>
</dbReference>
<dbReference type="InterPro" id="IPR006311">
    <property type="entry name" value="TAT_signal"/>
</dbReference>